<dbReference type="STRING" id="235279.HH_0349"/>
<dbReference type="Proteomes" id="UP000002495">
    <property type="component" value="Chromosome"/>
</dbReference>
<dbReference type="KEGG" id="hhe:HH_0349"/>
<keyword evidence="2" id="KW-1185">Reference proteome</keyword>
<name>Q7VJ94_HELHP</name>
<reference evidence="1 2" key="1">
    <citation type="journal article" date="2003" name="Proc. Natl. Acad. Sci. U.S.A.">
        <title>The complete genome sequence of the carcinogenic bacterium Helicobacter hepaticus.</title>
        <authorList>
            <person name="Suerbaum S."/>
            <person name="Josenhans C."/>
            <person name="Sterzenbach T."/>
            <person name="Drescher B."/>
            <person name="Brandt P."/>
            <person name="Bell M."/>
            <person name="Droege M."/>
            <person name="Fartmann B."/>
            <person name="Fischer H.-P."/>
            <person name="Ge Z."/>
            <person name="Hoerster A."/>
            <person name="Holland R."/>
            <person name="Klein K."/>
            <person name="Koenig J."/>
            <person name="Macko L."/>
            <person name="Mendz G.L."/>
            <person name="Nyakatura G."/>
            <person name="Schauer D.B."/>
            <person name="Shen Z."/>
            <person name="Weber J."/>
            <person name="Frosch M."/>
            <person name="Fox J.G."/>
        </authorList>
    </citation>
    <scope>NUCLEOTIDE SEQUENCE [LARGE SCALE GENOMIC DNA]</scope>
    <source>
        <strain evidence="2">ATCC 51449 / 3B1</strain>
    </source>
</reference>
<dbReference type="EMBL" id="AE017125">
    <property type="protein sequence ID" value="AAP76946.1"/>
    <property type="molecule type" value="Genomic_DNA"/>
</dbReference>
<organism evidence="1 2">
    <name type="scientific">Helicobacter hepaticus (strain ATCC 51449 / 3B1)</name>
    <dbReference type="NCBI Taxonomy" id="235279"/>
    <lineage>
        <taxon>Bacteria</taxon>
        <taxon>Pseudomonadati</taxon>
        <taxon>Campylobacterota</taxon>
        <taxon>Epsilonproteobacteria</taxon>
        <taxon>Campylobacterales</taxon>
        <taxon>Helicobacteraceae</taxon>
        <taxon>Helicobacter</taxon>
    </lineage>
</organism>
<accession>Q7VJ94</accession>
<gene>
    <name evidence="1" type="ordered locus">HH_0349</name>
</gene>
<evidence type="ECO:0008006" key="3">
    <source>
        <dbReference type="Google" id="ProtNLM"/>
    </source>
</evidence>
<protein>
    <recommendedName>
        <fullName evidence="3">Autotransporter domain-containing protein</fullName>
    </recommendedName>
</protein>
<dbReference type="AlphaFoldDB" id="Q7VJ94"/>
<proteinExistence type="predicted"/>
<sequence>MFLRLTLSSVFFVCAFGADILIPLQDEVFKDDFKIQSFQKDSSLESNALEYMQNKQSPITQSLSLHYLNAYMRHHSFAISVNGVGLEYHRILANNEQSDVLFSVQTNFTKASLKTESFYSNNTQDSISIAPDASFQIGILAQLDVLFAQSERGYHWLGFEFGYSFALPAHLAGGVEGIEFDEQSMLLNVDYGYSFNFGKYALLPFLRLESYAFFPTKEMAKNRDFIDGGFNMLVGIKNIWDTRYFEAALSFGVLSDLNLSSSGVGVLANGAIVYDRLGMSNGIFSEISIGILEHKNFHLLAKSNFSYMLSYYELNWQNSLSAMFRF</sequence>
<dbReference type="HOGENOM" id="CLU_851979_0_0_7"/>
<evidence type="ECO:0000313" key="1">
    <source>
        <dbReference type="EMBL" id="AAP76946.1"/>
    </source>
</evidence>
<evidence type="ECO:0000313" key="2">
    <source>
        <dbReference type="Proteomes" id="UP000002495"/>
    </source>
</evidence>